<comment type="caution">
    <text evidence="1">The sequence shown here is derived from an EMBL/GenBank/DDBJ whole genome shotgun (WGS) entry which is preliminary data.</text>
</comment>
<keyword evidence="2" id="KW-1185">Reference proteome</keyword>
<protein>
    <submittedName>
        <fullName evidence="1">Type I-E CRISPR-associated endoribonuclease Cas2</fullName>
    </submittedName>
</protein>
<name>A0A5A7NB48_9PROT</name>
<dbReference type="Gene3D" id="3.30.70.240">
    <property type="match status" value="1"/>
</dbReference>
<organism evidence="1 2">
    <name type="scientific">Iodidimonas nitroreducens</name>
    <dbReference type="NCBI Taxonomy" id="1236968"/>
    <lineage>
        <taxon>Bacteria</taxon>
        <taxon>Pseudomonadati</taxon>
        <taxon>Pseudomonadota</taxon>
        <taxon>Alphaproteobacteria</taxon>
        <taxon>Iodidimonadales</taxon>
        <taxon>Iodidimonadaceae</taxon>
        <taxon>Iodidimonas</taxon>
    </lineage>
</organism>
<dbReference type="AlphaFoldDB" id="A0A5A7NB48"/>
<evidence type="ECO:0000313" key="2">
    <source>
        <dbReference type="Proteomes" id="UP000324996"/>
    </source>
</evidence>
<dbReference type="Pfam" id="PF09707">
    <property type="entry name" value="Cas_Cas2CT1978"/>
    <property type="match status" value="1"/>
</dbReference>
<dbReference type="Proteomes" id="UP000324996">
    <property type="component" value="Unassembled WGS sequence"/>
</dbReference>
<dbReference type="InterPro" id="IPR010152">
    <property type="entry name" value="CRISPR-assoc_prot_Cas2_sub"/>
</dbReference>
<dbReference type="NCBIfam" id="TIGR01873">
    <property type="entry name" value="cas_CT1978"/>
    <property type="match status" value="1"/>
</dbReference>
<reference evidence="1 2" key="1">
    <citation type="submission" date="2019-09" db="EMBL/GenBank/DDBJ databases">
        <title>NBRP : Genome information of microbial organism related human and environment.</title>
        <authorList>
            <person name="Hattori M."/>
            <person name="Oshima K."/>
            <person name="Inaba H."/>
            <person name="Suda W."/>
            <person name="Sakamoto M."/>
            <person name="Iino T."/>
            <person name="Kitahara M."/>
            <person name="Oshida Y."/>
            <person name="Iida T."/>
            <person name="Kudo T."/>
            <person name="Itoh T."/>
            <person name="Ohkuma M."/>
        </authorList>
    </citation>
    <scope>NUCLEOTIDE SEQUENCE [LARGE SCALE GENOMIC DNA]</scope>
    <source>
        <strain evidence="1 2">Q-1</strain>
    </source>
</reference>
<sequence length="100" mass="11048">MPMTVIVTRDVEPRYRGFLASIMLEIAPGVYTSPNLSKAVRERILTVLCDWHGALGRGSIVLTWHDKAALSGQSVFTLGIPPKQIIDVDGLMLVKRDKSE</sequence>
<proteinExistence type="predicted"/>
<dbReference type="EMBL" id="BKCN01000032">
    <property type="protein sequence ID" value="GER05601.1"/>
    <property type="molecule type" value="Genomic_DNA"/>
</dbReference>
<accession>A0A5A7NB48</accession>
<dbReference type="RefSeq" id="WP_042088056.1">
    <property type="nucleotide sequence ID" value="NZ_BKCN01000032.1"/>
</dbReference>
<evidence type="ECO:0000313" key="1">
    <source>
        <dbReference type="EMBL" id="GER05601.1"/>
    </source>
</evidence>
<gene>
    <name evidence="1" type="ORF">JCM17846_32830</name>
</gene>